<dbReference type="OrthoDB" id="434797at2759"/>
<name>A0A813DNR0_POLGL</name>
<accession>A0A813DNR0</accession>
<gene>
    <name evidence="1" type="ORF">PGLA1383_LOCUS6736</name>
</gene>
<dbReference type="EMBL" id="CAJNNV010002824">
    <property type="protein sequence ID" value="CAE8587914.1"/>
    <property type="molecule type" value="Genomic_DNA"/>
</dbReference>
<sequence>MERSDSAPGGLQAMKTFTSGRPFDHKYVSGLLPFTGAPNPGRVMGTHPLSDVRRGCHMPDVSMKEIWKRRKQGNFVLQDSTSEQYEPEAATGAVNEYSSQATLSLVRNKHSRSVLAPCSKYKSGKVSSTAIGWHAETPYGESLRKHPEHGITESVRTKVYTNMKATNMEACLRLCK</sequence>
<dbReference type="AlphaFoldDB" id="A0A813DNR0"/>
<evidence type="ECO:0000313" key="1">
    <source>
        <dbReference type="EMBL" id="CAE8587914.1"/>
    </source>
</evidence>
<comment type="caution">
    <text evidence="1">The sequence shown here is derived from an EMBL/GenBank/DDBJ whole genome shotgun (WGS) entry which is preliminary data.</text>
</comment>
<dbReference type="Proteomes" id="UP000654075">
    <property type="component" value="Unassembled WGS sequence"/>
</dbReference>
<protein>
    <submittedName>
        <fullName evidence="1">Uncharacterized protein</fullName>
    </submittedName>
</protein>
<organism evidence="1 2">
    <name type="scientific">Polarella glacialis</name>
    <name type="common">Dinoflagellate</name>
    <dbReference type="NCBI Taxonomy" id="89957"/>
    <lineage>
        <taxon>Eukaryota</taxon>
        <taxon>Sar</taxon>
        <taxon>Alveolata</taxon>
        <taxon>Dinophyceae</taxon>
        <taxon>Suessiales</taxon>
        <taxon>Suessiaceae</taxon>
        <taxon>Polarella</taxon>
    </lineage>
</organism>
<reference evidence="1" key="1">
    <citation type="submission" date="2021-02" db="EMBL/GenBank/DDBJ databases">
        <authorList>
            <person name="Dougan E. K."/>
            <person name="Rhodes N."/>
            <person name="Thang M."/>
            <person name="Chan C."/>
        </authorList>
    </citation>
    <scope>NUCLEOTIDE SEQUENCE</scope>
</reference>
<evidence type="ECO:0000313" key="2">
    <source>
        <dbReference type="Proteomes" id="UP000654075"/>
    </source>
</evidence>
<proteinExistence type="predicted"/>
<keyword evidence="2" id="KW-1185">Reference proteome</keyword>